<dbReference type="Proteomes" id="UP000479710">
    <property type="component" value="Unassembled WGS sequence"/>
</dbReference>
<gene>
    <name evidence="1" type="ORF">E2562_034541</name>
</gene>
<proteinExistence type="predicted"/>
<comment type="caution">
    <text evidence="1">The sequence shown here is derived from an EMBL/GenBank/DDBJ whole genome shotgun (WGS) entry which is preliminary data.</text>
</comment>
<keyword evidence="2" id="KW-1185">Reference proteome</keyword>
<protein>
    <submittedName>
        <fullName evidence="1">Uncharacterized protein</fullName>
    </submittedName>
</protein>
<evidence type="ECO:0000313" key="2">
    <source>
        <dbReference type="Proteomes" id="UP000479710"/>
    </source>
</evidence>
<dbReference type="EMBL" id="SPHZ02000010">
    <property type="protein sequence ID" value="KAF0897231.1"/>
    <property type="molecule type" value="Genomic_DNA"/>
</dbReference>
<dbReference type="AlphaFoldDB" id="A0A6G1CB17"/>
<name>A0A6G1CB17_9ORYZ</name>
<accession>A0A6G1CB17</accession>
<organism evidence="1 2">
    <name type="scientific">Oryza meyeriana var. granulata</name>
    <dbReference type="NCBI Taxonomy" id="110450"/>
    <lineage>
        <taxon>Eukaryota</taxon>
        <taxon>Viridiplantae</taxon>
        <taxon>Streptophyta</taxon>
        <taxon>Embryophyta</taxon>
        <taxon>Tracheophyta</taxon>
        <taxon>Spermatophyta</taxon>
        <taxon>Magnoliopsida</taxon>
        <taxon>Liliopsida</taxon>
        <taxon>Poales</taxon>
        <taxon>Poaceae</taxon>
        <taxon>BOP clade</taxon>
        <taxon>Oryzoideae</taxon>
        <taxon>Oryzeae</taxon>
        <taxon>Oryzinae</taxon>
        <taxon>Oryza</taxon>
        <taxon>Oryza meyeriana</taxon>
    </lineage>
</organism>
<feature type="non-terminal residue" evidence="1">
    <location>
        <position position="1"/>
    </location>
</feature>
<reference evidence="1 2" key="1">
    <citation type="submission" date="2019-11" db="EMBL/GenBank/DDBJ databases">
        <title>Whole genome sequence of Oryza granulata.</title>
        <authorList>
            <person name="Li W."/>
        </authorList>
    </citation>
    <scope>NUCLEOTIDE SEQUENCE [LARGE SCALE GENOMIC DNA]</scope>
    <source>
        <strain evidence="2">cv. Menghai</strain>
        <tissue evidence="1">Leaf</tissue>
    </source>
</reference>
<sequence length="55" mass="6196">SILLDPEPTTIEFDLQLAVIEVDRCSTNRGFSSHSFSNSCLEGVWSLFVFENDDN</sequence>
<evidence type="ECO:0000313" key="1">
    <source>
        <dbReference type="EMBL" id="KAF0897231.1"/>
    </source>
</evidence>